<proteinExistence type="evidence at transcript level"/>
<reference evidence="1" key="1">
    <citation type="submission" date="2011-02" db="EMBL/GenBank/DDBJ databases">
        <title>Construction and analysis of full-length cDNA library of Cryptosporidium parvum.</title>
        <authorList>
            <person name="Yamagishi J."/>
            <person name="Wakaguri H."/>
            <person name="Sugano S."/>
            <person name="Kawano S."/>
            <person name="Fujisaki K."/>
            <person name="Sugimoto C."/>
            <person name="Watanabe J."/>
            <person name="Suzuki Y."/>
            <person name="Kimata I."/>
            <person name="Xuan X."/>
        </authorList>
    </citation>
    <scope>NUCLEOTIDE SEQUENCE</scope>
    <source>
        <strain evidence="1">HNJ-1</strain>
    </source>
</reference>
<dbReference type="AlphaFoldDB" id="F0X5H3"/>
<dbReference type="EMBL" id="FX115741">
    <property type="protein sequence ID" value="BAJ77844.1"/>
    <property type="molecule type" value="mRNA"/>
</dbReference>
<name>F0X5H3_CRYPV</name>
<accession>F0X5H3</accession>
<sequence>MQFESLLLDIDCAIALFEMEEIISPHFGQTYALCSSEQISNLSTRIELTPYEIRESLSISPNLIPPCLFLPLTGCLVNASIGPVALT</sequence>
<evidence type="ECO:0000313" key="1">
    <source>
        <dbReference type="EMBL" id="BAJ77844.1"/>
    </source>
</evidence>
<organism evidence="1">
    <name type="scientific">Cryptosporidium parvum</name>
    <dbReference type="NCBI Taxonomy" id="5807"/>
    <lineage>
        <taxon>Eukaryota</taxon>
        <taxon>Sar</taxon>
        <taxon>Alveolata</taxon>
        <taxon>Apicomplexa</taxon>
        <taxon>Conoidasida</taxon>
        <taxon>Coccidia</taxon>
        <taxon>Eucoccidiorida</taxon>
        <taxon>Eimeriorina</taxon>
        <taxon>Cryptosporidiidae</taxon>
        <taxon>Cryptosporidium</taxon>
    </lineage>
</organism>
<protein>
    <submittedName>
        <fullName evidence="1">Uncharacterized protein</fullName>
    </submittedName>
</protein>